<keyword evidence="2 4" id="KW-0808">Transferase</keyword>
<dbReference type="InterPro" id="IPR030391">
    <property type="entry name" value="MeTrfase_TrmA_CS"/>
</dbReference>
<sequence>MQYFKSRAVSVSHVGLAPPGGPSRSAASSRTNRHDVVGCTATAQNLSSGCTIFQLWALTRSQERLQSTTAIRDSQKAGRTSNSRSNVDAVPQKRSSRPRPRRPKHAQQQQQQQTSGSAPSPSPLPEAPSRSGGPVHVGQELELECARLALEGKGVCLLPPTGFVVLVERTLPGEHVRAEVVSVRRGYAEARKLASLSPHRNAVPPPCPYFGPCGGCTLQSLQYEAQLQEKRNQVEQTLRRVGRLGPSLDQLAAEAAACRRDDDGGGESNGGDGGSRAGGGVAAAAGCQDPFAYRNKMMFHFSTKCWLPPDMVEERPCLGLLRPGTADVVLPVVQHGCKLQGAEANVLLARAEQLVLEQGLLPYNHPSGKGTLKHLIIRSGSGARPAGSVAPVAAGELLIGFGVTHGSAMKQLKPVAEALGGEFPNLVGVVAQVVALPQPFARGTAAVPPGGLQRGSRDRGPRHGDGARKDAPGSQPPPPPADNGDALDGEDLAGGTGTGAGPVTLLYGTPYIHDNVGGLTFRISPGSFFQTNSRQAEVLYDIVRRAAALRPGAVDTVLDLYCGTGTIGLSLAADCRRVVGVEVADTAVEDARSNASLNSIDNATFVCADVDTIQRNLLAATLEEPAPTAATATSGVVPAPDVVIVDPARGGLSLDAAAFLSRCGARRVVYVSCNVATQARDLDRLCNGPGAPFRLVSVQPVDMFPHTDHVEVVTVLERRELQLAATATATATATTAPAAAAATSSGALGSVV</sequence>
<dbReference type="PROSITE" id="PS51687">
    <property type="entry name" value="SAM_MT_RNA_M5U"/>
    <property type="match status" value="1"/>
</dbReference>
<dbReference type="EMBL" id="BNCP01000061">
    <property type="protein sequence ID" value="GIL90973.1"/>
    <property type="molecule type" value="Genomic_DNA"/>
</dbReference>
<comment type="similarity">
    <text evidence="4">Belongs to the class I-like SAM-binding methyltransferase superfamily. RNA M5U methyltransferase family.</text>
</comment>
<feature type="compositionally biased region" description="Basic and acidic residues" evidence="6">
    <location>
        <begin position="455"/>
        <end position="471"/>
    </location>
</feature>
<feature type="compositionally biased region" description="Gly residues" evidence="6">
    <location>
        <begin position="266"/>
        <end position="279"/>
    </location>
</feature>
<dbReference type="Gene3D" id="3.40.50.150">
    <property type="entry name" value="Vaccinia Virus protein VP39"/>
    <property type="match status" value="2"/>
</dbReference>
<evidence type="ECO:0000313" key="8">
    <source>
        <dbReference type="EMBL" id="GIL90973.1"/>
    </source>
</evidence>
<feature type="binding site" evidence="4">
    <location>
        <position position="530"/>
    </location>
    <ligand>
        <name>S-adenosyl-L-methionine</name>
        <dbReference type="ChEBI" id="CHEBI:59789"/>
    </ligand>
</feature>
<keyword evidence="3 4" id="KW-0949">S-adenosyl-L-methionine</keyword>
<gene>
    <name evidence="8" type="ORF">Vretifemale_18680</name>
    <name evidence="9" type="ORF">Vretimale_17074</name>
</gene>
<dbReference type="SUPFAM" id="SSF50249">
    <property type="entry name" value="Nucleic acid-binding proteins"/>
    <property type="match status" value="1"/>
</dbReference>
<evidence type="ECO:0000259" key="7">
    <source>
        <dbReference type="PROSITE" id="PS50926"/>
    </source>
</evidence>
<evidence type="ECO:0000256" key="2">
    <source>
        <dbReference type="ARBA" id="ARBA00022679"/>
    </source>
</evidence>
<dbReference type="GO" id="GO:0008173">
    <property type="term" value="F:RNA methyltransferase activity"/>
    <property type="evidence" value="ECO:0007669"/>
    <property type="project" value="InterPro"/>
</dbReference>
<evidence type="ECO:0000256" key="3">
    <source>
        <dbReference type="ARBA" id="ARBA00022691"/>
    </source>
</evidence>
<keyword evidence="1 4" id="KW-0489">Methyltransferase</keyword>
<dbReference type="GO" id="GO:0032259">
    <property type="term" value="P:methylation"/>
    <property type="evidence" value="ECO:0007669"/>
    <property type="project" value="UniProtKB-KW"/>
</dbReference>
<dbReference type="SUPFAM" id="SSF53335">
    <property type="entry name" value="S-adenosyl-L-methionine-dependent methyltransferases"/>
    <property type="match status" value="2"/>
</dbReference>
<dbReference type="AlphaFoldDB" id="A0A8J4GUZ2"/>
<dbReference type="Gene3D" id="2.40.50.1070">
    <property type="match status" value="1"/>
</dbReference>
<feature type="compositionally biased region" description="Basic residues" evidence="6">
    <location>
        <begin position="94"/>
        <end position="105"/>
    </location>
</feature>
<name>A0A8J4GUZ2_9CHLO</name>
<dbReference type="PROSITE" id="PS01230">
    <property type="entry name" value="TRMA_1"/>
    <property type="match status" value="1"/>
</dbReference>
<dbReference type="PANTHER" id="PTHR11061">
    <property type="entry name" value="RNA M5U METHYLTRANSFERASE"/>
    <property type="match status" value="1"/>
</dbReference>
<evidence type="ECO:0000256" key="5">
    <source>
        <dbReference type="PROSITE-ProRule" id="PRU10015"/>
    </source>
</evidence>
<feature type="active site" evidence="5">
    <location>
        <position position="673"/>
    </location>
</feature>
<dbReference type="InterPro" id="IPR002792">
    <property type="entry name" value="TRAM_dom"/>
</dbReference>
<dbReference type="GO" id="GO:0009451">
    <property type="term" value="P:RNA modification"/>
    <property type="evidence" value="ECO:0007669"/>
    <property type="project" value="UniProtKB-ARBA"/>
</dbReference>
<dbReference type="GO" id="GO:0006396">
    <property type="term" value="P:RNA processing"/>
    <property type="evidence" value="ECO:0007669"/>
    <property type="project" value="InterPro"/>
</dbReference>
<evidence type="ECO:0000256" key="1">
    <source>
        <dbReference type="ARBA" id="ARBA00022603"/>
    </source>
</evidence>
<dbReference type="Gene3D" id="2.40.50.140">
    <property type="entry name" value="Nucleic acid-binding proteins"/>
    <property type="match status" value="1"/>
</dbReference>
<dbReference type="InterPro" id="IPR012340">
    <property type="entry name" value="NA-bd_OB-fold"/>
</dbReference>
<proteinExistence type="inferred from homology"/>
<dbReference type="PROSITE" id="PS01231">
    <property type="entry name" value="TRMA_2"/>
    <property type="match status" value="1"/>
</dbReference>
<comment type="caution">
    <text evidence="9">The sequence shown here is derived from an EMBL/GenBank/DDBJ whole genome shotgun (WGS) entry which is preliminary data.</text>
</comment>
<feature type="region of interest" description="Disordered" evidence="6">
    <location>
        <begin position="1"/>
        <end position="31"/>
    </location>
</feature>
<dbReference type="PANTHER" id="PTHR11061:SF30">
    <property type="entry name" value="TRNA (URACIL(54)-C(5))-METHYLTRANSFERASE"/>
    <property type="match status" value="1"/>
</dbReference>
<feature type="region of interest" description="Disordered" evidence="6">
    <location>
        <begin position="442"/>
        <end position="495"/>
    </location>
</feature>
<feature type="region of interest" description="Disordered" evidence="6">
    <location>
        <begin position="257"/>
        <end position="279"/>
    </location>
</feature>
<dbReference type="InterPro" id="IPR029063">
    <property type="entry name" value="SAM-dependent_MTases_sf"/>
</dbReference>
<keyword evidence="11" id="KW-1185">Reference proteome</keyword>
<dbReference type="InterPro" id="IPR030390">
    <property type="entry name" value="MeTrfase_TrmA_AS"/>
</dbReference>
<feature type="compositionally biased region" description="Low complexity" evidence="6">
    <location>
        <begin position="107"/>
        <end position="119"/>
    </location>
</feature>
<dbReference type="OrthoDB" id="10250660at2759"/>
<feature type="active site" description="Nucleophile" evidence="4">
    <location>
        <position position="673"/>
    </location>
</feature>
<feature type="binding site" evidence="4">
    <location>
        <position position="561"/>
    </location>
    <ligand>
        <name>S-adenosyl-L-methionine</name>
        <dbReference type="ChEBI" id="CHEBI:59789"/>
    </ligand>
</feature>
<feature type="domain" description="TRAM" evidence="7">
    <location>
        <begin position="134"/>
        <end position="194"/>
    </location>
</feature>
<protein>
    <recommendedName>
        <fullName evidence="7">TRAM domain-containing protein</fullName>
    </recommendedName>
</protein>
<feature type="compositionally biased region" description="Polar residues" evidence="6">
    <location>
        <begin position="67"/>
        <end position="86"/>
    </location>
</feature>
<evidence type="ECO:0000313" key="11">
    <source>
        <dbReference type="Proteomes" id="UP000747110"/>
    </source>
</evidence>
<evidence type="ECO:0000313" key="10">
    <source>
        <dbReference type="Proteomes" id="UP000722791"/>
    </source>
</evidence>
<dbReference type="Proteomes" id="UP000747110">
    <property type="component" value="Unassembled WGS sequence"/>
</dbReference>
<accession>A0A8J4GUZ2</accession>
<dbReference type="EMBL" id="BNCQ01000054">
    <property type="protein sequence ID" value="GIM14048.1"/>
    <property type="molecule type" value="Genomic_DNA"/>
</dbReference>
<reference evidence="9" key="1">
    <citation type="journal article" date="2021" name="Proc. Natl. Acad. Sci. U.S.A.">
        <title>Three genomes in the algal genus Volvox reveal the fate of a haploid sex-determining region after a transition to homothallism.</title>
        <authorList>
            <person name="Yamamoto K."/>
            <person name="Hamaji T."/>
            <person name="Kawai-Toyooka H."/>
            <person name="Matsuzaki R."/>
            <person name="Takahashi F."/>
            <person name="Nishimura Y."/>
            <person name="Kawachi M."/>
            <person name="Noguchi H."/>
            <person name="Minakuchi Y."/>
            <person name="Umen J.G."/>
            <person name="Toyoda A."/>
            <person name="Nozaki H."/>
        </authorList>
    </citation>
    <scope>NUCLEOTIDE SEQUENCE</scope>
    <source>
        <strain evidence="9">NIES-3785</strain>
        <strain evidence="8">NIES-3786</strain>
    </source>
</reference>
<dbReference type="InterPro" id="IPR010280">
    <property type="entry name" value="U5_MeTrfase_fam"/>
</dbReference>
<dbReference type="Pfam" id="PF05958">
    <property type="entry name" value="tRNA_U5-meth_tr"/>
    <property type="match status" value="1"/>
</dbReference>
<evidence type="ECO:0000256" key="4">
    <source>
        <dbReference type="PROSITE-ProRule" id="PRU01024"/>
    </source>
</evidence>
<feature type="binding site" evidence="4">
    <location>
        <position position="646"/>
    </location>
    <ligand>
        <name>S-adenosyl-L-methionine</name>
        <dbReference type="ChEBI" id="CHEBI:59789"/>
    </ligand>
</feature>
<evidence type="ECO:0000256" key="6">
    <source>
        <dbReference type="SAM" id="MobiDB-lite"/>
    </source>
</evidence>
<dbReference type="GO" id="GO:0008757">
    <property type="term" value="F:S-adenosylmethionine-dependent methyltransferase activity"/>
    <property type="evidence" value="ECO:0007669"/>
    <property type="project" value="UniProtKB-ARBA"/>
</dbReference>
<evidence type="ECO:0000313" key="9">
    <source>
        <dbReference type="EMBL" id="GIM14048.1"/>
    </source>
</evidence>
<dbReference type="Proteomes" id="UP000722791">
    <property type="component" value="Unassembled WGS sequence"/>
</dbReference>
<feature type="binding site" evidence="4">
    <location>
        <position position="582"/>
    </location>
    <ligand>
        <name>S-adenosyl-L-methionine</name>
        <dbReference type="ChEBI" id="CHEBI:59789"/>
    </ligand>
</feature>
<organism evidence="9 10">
    <name type="scientific">Volvox reticuliferus</name>
    <dbReference type="NCBI Taxonomy" id="1737510"/>
    <lineage>
        <taxon>Eukaryota</taxon>
        <taxon>Viridiplantae</taxon>
        <taxon>Chlorophyta</taxon>
        <taxon>core chlorophytes</taxon>
        <taxon>Chlorophyceae</taxon>
        <taxon>CS clade</taxon>
        <taxon>Chlamydomonadales</taxon>
        <taxon>Volvocaceae</taxon>
        <taxon>Volvox</taxon>
    </lineage>
</organism>
<feature type="region of interest" description="Disordered" evidence="6">
    <location>
        <begin position="67"/>
        <end position="136"/>
    </location>
</feature>
<dbReference type="PROSITE" id="PS50926">
    <property type="entry name" value="TRAM"/>
    <property type="match status" value="1"/>
</dbReference>
<dbReference type="CDD" id="cd02440">
    <property type="entry name" value="AdoMet_MTases"/>
    <property type="match status" value="1"/>
</dbReference>